<dbReference type="EMBL" id="MSFK01000008">
    <property type="protein sequence ID" value="PWY91873.1"/>
    <property type="molecule type" value="Genomic_DNA"/>
</dbReference>
<organism evidence="1 2">
    <name type="scientific">Aspergillus sclerotioniger CBS 115572</name>
    <dbReference type="NCBI Taxonomy" id="1450535"/>
    <lineage>
        <taxon>Eukaryota</taxon>
        <taxon>Fungi</taxon>
        <taxon>Dikarya</taxon>
        <taxon>Ascomycota</taxon>
        <taxon>Pezizomycotina</taxon>
        <taxon>Eurotiomycetes</taxon>
        <taxon>Eurotiomycetidae</taxon>
        <taxon>Eurotiales</taxon>
        <taxon>Aspergillaceae</taxon>
        <taxon>Aspergillus</taxon>
        <taxon>Aspergillus subgen. Circumdati</taxon>
    </lineage>
</organism>
<reference evidence="1 2" key="1">
    <citation type="submission" date="2016-12" db="EMBL/GenBank/DDBJ databases">
        <title>The genomes of Aspergillus section Nigri reveals drivers in fungal speciation.</title>
        <authorList>
            <consortium name="DOE Joint Genome Institute"/>
            <person name="Vesth T.C."/>
            <person name="Nybo J."/>
            <person name="Theobald S."/>
            <person name="Brandl J."/>
            <person name="Frisvad J.C."/>
            <person name="Nielsen K.F."/>
            <person name="Lyhne E.K."/>
            <person name="Kogle M.E."/>
            <person name="Kuo A."/>
            <person name="Riley R."/>
            <person name="Clum A."/>
            <person name="Nolan M."/>
            <person name="Lipzen A."/>
            <person name="Salamov A."/>
            <person name="Henrissat B."/>
            <person name="Wiebenga A."/>
            <person name="De Vries R.P."/>
            <person name="Grigoriev I.V."/>
            <person name="Mortensen U.H."/>
            <person name="Andersen M.R."/>
            <person name="Baker S.E."/>
        </authorList>
    </citation>
    <scope>NUCLEOTIDE SEQUENCE [LARGE SCALE GENOMIC DNA]</scope>
    <source>
        <strain evidence="1 2">CBS 115572</strain>
    </source>
</reference>
<gene>
    <name evidence="1" type="ORF">BO94DRAFT_573661</name>
</gene>
<name>A0A317WZT7_9EURO</name>
<sequence>MRSVSTNSPLGVVWYTPRECSREGNDKSDSRQTWSDLLIKLVLLPSGATIFSSTTPKHQLSAFSHNQKTHPHFELISIKTPTMRYFAITALLLALSGFITAHPADDSIFNALEGRCQKAGNRCDPGDSACCGDCCAFCTAKRDDDAVISCSYTCESSC</sequence>
<dbReference type="AlphaFoldDB" id="A0A317WZT7"/>
<proteinExistence type="predicted"/>
<keyword evidence="2" id="KW-1185">Reference proteome</keyword>
<accession>A0A317WZT7</accession>
<protein>
    <submittedName>
        <fullName evidence="1">Uncharacterized protein</fullName>
    </submittedName>
</protein>
<evidence type="ECO:0000313" key="1">
    <source>
        <dbReference type="EMBL" id="PWY91873.1"/>
    </source>
</evidence>
<comment type="caution">
    <text evidence="1">The sequence shown here is derived from an EMBL/GenBank/DDBJ whole genome shotgun (WGS) entry which is preliminary data.</text>
</comment>
<dbReference type="GeneID" id="37117122"/>
<dbReference type="RefSeq" id="XP_025469601.1">
    <property type="nucleotide sequence ID" value="XM_025614979.1"/>
</dbReference>
<evidence type="ECO:0000313" key="2">
    <source>
        <dbReference type="Proteomes" id="UP000246702"/>
    </source>
</evidence>
<dbReference type="Proteomes" id="UP000246702">
    <property type="component" value="Unassembled WGS sequence"/>
</dbReference>